<name>A0A0V0H3P1_SOLCH</name>
<accession>A0A0V0H3P1</accession>
<dbReference type="AlphaFoldDB" id="A0A0V0H3P1"/>
<dbReference type="EMBL" id="GEDG01026234">
    <property type="protein sequence ID" value="JAP14679.1"/>
    <property type="molecule type" value="Transcribed_RNA"/>
</dbReference>
<evidence type="ECO:0000313" key="1">
    <source>
        <dbReference type="EMBL" id="JAP14679.1"/>
    </source>
</evidence>
<reference evidence="1" key="1">
    <citation type="submission" date="2015-12" db="EMBL/GenBank/DDBJ databases">
        <title>Gene expression during late stages of embryo sac development: a critical building block for successful pollen-pistil interactions.</title>
        <authorList>
            <person name="Liu Y."/>
            <person name="Joly V."/>
            <person name="Sabar M."/>
            <person name="Matton D.P."/>
        </authorList>
    </citation>
    <scope>NUCLEOTIDE SEQUENCE</scope>
</reference>
<proteinExistence type="predicted"/>
<protein>
    <submittedName>
        <fullName evidence="1">Putative ovule protein</fullName>
    </submittedName>
</protein>
<sequence length="62" mass="7278">MHPPSPVKYREFFSCSKIRTRDHLTHTSRVLLSPLDINQLYLNSSWGGLHEFPASIRLHFRS</sequence>
<organism evidence="1">
    <name type="scientific">Solanum chacoense</name>
    <name type="common">Chaco potato</name>
    <dbReference type="NCBI Taxonomy" id="4108"/>
    <lineage>
        <taxon>Eukaryota</taxon>
        <taxon>Viridiplantae</taxon>
        <taxon>Streptophyta</taxon>
        <taxon>Embryophyta</taxon>
        <taxon>Tracheophyta</taxon>
        <taxon>Spermatophyta</taxon>
        <taxon>Magnoliopsida</taxon>
        <taxon>eudicotyledons</taxon>
        <taxon>Gunneridae</taxon>
        <taxon>Pentapetalae</taxon>
        <taxon>asterids</taxon>
        <taxon>lamiids</taxon>
        <taxon>Solanales</taxon>
        <taxon>Solanaceae</taxon>
        <taxon>Solanoideae</taxon>
        <taxon>Solaneae</taxon>
        <taxon>Solanum</taxon>
    </lineage>
</organism>